<dbReference type="KEGG" id="vg:16512454"/>
<dbReference type="Gene3D" id="3.30.1130.10">
    <property type="match status" value="1"/>
</dbReference>
<dbReference type="GO" id="GO:0004150">
    <property type="term" value="F:dihydroneopterin aldolase activity"/>
    <property type="evidence" value="ECO:0007669"/>
    <property type="project" value="InterPro"/>
</dbReference>
<dbReference type="EMBL" id="KC977570">
    <property type="protein sequence ID" value="AGO81934.1"/>
    <property type="molecule type" value="Genomic_DNA"/>
</dbReference>
<sequence>MASASATPEGAVTHRNTERFTRARIHTEKKRRTTMAGQLTVGFEDLVVDCIIGINPPERTTPQPLLVDVRVKMRPLERRAQNFAADSQQGQEDNEKEGGKEEDDTKSGIIANYSDLAACCRTMALDGQCGLLETLAKRMGDKILADYAPDAVAVYVRLRKPRALRDAVATVQYEATA</sequence>
<reference evidence="3 4" key="1">
    <citation type="journal article" date="2013" name="Science">
        <title>Pandoraviruses: amoeba viruses with genomes up to 2.5 Mb reaching that of parasitic eukaryotes.</title>
        <authorList>
            <person name="Philippe N."/>
            <person name="Legendre M."/>
            <person name="Doutre G."/>
            <person name="Coute Y."/>
            <person name="Poirot O."/>
            <person name="Lescot M."/>
            <person name="Arslan D."/>
            <person name="Seltzer V."/>
            <person name="Bertaux L."/>
            <person name="Bruley C."/>
            <person name="Garin J."/>
            <person name="Claverie J.M."/>
            <person name="Abergel C."/>
        </authorList>
    </citation>
    <scope>NUCLEOTIDE SEQUENCE [LARGE SCALE GENOMIC DNA]</scope>
    <source>
        <strain evidence="3">Melbourne</strain>
    </source>
</reference>
<dbReference type="InterPro" id="IPR043133">
    <property type="entry name" value="GTP-CH-I_C/QueF"/>
</dbReference>
<feature type="region of interest" description="Disordered" evidence="1">
    <location>
        <begin position="79"/>
        <end position="107"/>
    </location>
</feature>
<feature type="domain" description="Dihydroneopterin aldolase/epimerase" evidence="2">
    <location>
        <begin position="41"/>
        <end position="177"/>
    </location>
</feature>
<organism evidence="3 4">
    <name type="scientific">Pandoravirus dulcis</name>
    <dbReference type="NCBI Taxonomy" id="1349409"/>
    <lineage>
        <taxon>Viruses</taxon>
        <taxon>Pandoravirus</taxon>
    </lineage>
</organism>
<evidence type="ECO:0000256" key="1">
    <source>
        <dbReference type="SAM" id="MobiDB-lite"/>
    </source>
</evidence>
<name>S4VVE3_9VIRU</name>
<dbReference type="SUPFAM" id="SSF55620">
    <property type="entry name" value="Tetrahydrobiopterin biosynthesis enzymes-like"/>
    <property type="match status" value="1"/>
</dbReference>
<dbReference type="RefSeq" id="YP_008318603.1">
    <property type="nucleotide sequence ID" value="NC_021858.1"/>
</dbReference>
<gene>
    <name evidence="3" type="ORF">pdul_cds_52</name>
</gene>
<evidence type="ECO:0000313" key="3">
    <source>
        <dbReference type="EMBL" id="AGO81934.1"/>
    </source>
</evidence>
<dbReference type="SMART" id="SM00905">
    <property type="entry name" value="FolB"/>
    <property type="match status" value="1"/>
</dbReference>
<evidence type="ECO:0000259" key="2">
    <source>
        <dbReference type="SMART" id="SM00905"/>
    </source>
</evidence>
<proteinExistence type="predicted"/>
<protein>
    <submittedName>
        <fullName evidence="3">Dihydroneopterin aldolase</fullName>
    </submittedName>
</protein>
<dbReference type="GeneID" id="16512454"/>
<dbReference type="GO" id="GO:0006760">
    <property type="term" value="P:folic acid-containing compound metabolic process"/>
    <property type="evidence" value="ECO:0007669"/>
    <property type="project" value="InterPro"/>
</dbReference>
<dbReference type="Proteomes" id="UP000201566">
    <property type="component" value="Segment"/>
</dbReference>
<evidence type="ECO:0000313" key="4">
    <source>
        <dbReference type="Proteomes" id="UP000201566"/>
    </source>
</evidence>
<dbReference type="Pfam" id="PF02152">
    <property type="entry name" value="FolB"/>
    <property type="match status" value="1"/>
</dbReference>
<dbReference type="InterPro" id="IPR006157">
    <property type="entry name" value="FolB_dom"/>
</dbReference>
<feature type="compositionally biased region" description="Basic and acidic residues" evidence="1">
    <location>
        <begin position="96"/>
        <end position="106"/>
    </location>
</feature>
<accession>S4VVE3</accession>